<protein>
    <submittedName>
        <fullName evidence="1">Uncharacterized protein</fullName>
    </submittedName>
</protein>
<keyword evidence="2" id="KW-1185">Reference proteome</keyword>
<accession>A0A158KNC5</accession>
<organism evidence="1 2">
    <name type="scientific">Caballeronia choica</name>
    <dbReference type="NCBI Taxonomy" id="326476"/>
    <lineage>
        <taxon>Bacteria</taxon>
        <taxon>Pseudomonadati</taxon>
        <taxon>Pseudomonadota</taxon>
        <taxon>Betaproteobacteria</taxon>
        <taxon>Burkholderiales</taxon>
        <taxon>Burkholderiaceae</taxon>
        <taxon>Caballeronia</taxon>
    </lineage>
</organism>
<name>A0A158KNC5_9BURK</name>
<evidence type="ECO:0000313" key="1">
    <source>
        <dbReference type="EMBL" id="SAL81911.1"/>
    </source>
</evidence>
<gene>
    <name evidence="1" type="ORF">AWB68_06310</name>
</gene>
<proteinExistence type="predicted"/>
<dbReference type="EMBL" id="FCON02000111">
    <property type="protein sequence ID" value="SAL81911.1"/>
    <property type="molecule type" value="Genomic_DNA"/>
</dbReference>
<reference evidence="1" key="1">
    <citation type="submission" date="2016-01" db="EMBL/GenBank/DDBJ databases">
        <authorList>
            <person name="Peeters C."/>
        </authorList>
    </citation>
    <scope>NUCLEOTIDE SEQUENCE [LARGE SCALE GENOMIC DNA]</scope>
    <source>
        <strain evidence="1">LMG 22940</strain>
    </source>
</reference>
<sequence length="56" mass="6742">MPNNPRVVVDYRGYCLWIDQLNGNDRLNDRNFQMRRTDNVNDFLIIEYSRADCSFP</sequence>
<comment type="caution">
    <text evidence="1">The sequence shown here is derived from an EMBL/GenBank/DDBJ whole genome shotgun (WGS) entry which is preliminary data.</text>
</comment>
<evidence type="ECO:0000313" key="2">
    <source>
        <dbReference type="Proteomes" id="UP000054770"/>
    </source>
</evidence>
<dbReference type="Proteomes" id="UP000054770">
    <property type="component" value="Unassembled WGS sequence"/>
</dbReference>
<dbReference type="AlphaFoldDB" id="A0A158KNC5"/>